<feature type="transmembrane region" description="Helical" evidence="1">
    <location>
        <begin position="179"/>
        <end position="201"/>
    </location>
</feature>
<dbReference type="InterPro" id="IPR043128">
    <property type="entry name" value="Rev_trsase/Diguanyl_cyclase"/>
</dbReference>
<dbReference type="Pfam" id="PF00563">
    <property type="entry name" value="EAL"/>
    <property type="match status" value="1"/>
</dbReference>
<name>A0AA37MGX6_9BURK</name>
<dbReference type="SMART" id="SM00267">
    <property type="entry name" value="GGDEF"/>
    <property type="match status" value="1"/>
</dbReference>
<feature type="transmembrane region" description="Helical" evidence="1">
    <location>
        <begin position="37"/>
        <end position="56"/>
    </location>
</feature>
<feature type="domain" description="GGDEF" evidence="3">
    <location>
        <begin position="262"/>
        <end position="395"/>
    </location>
</feature>
<proteinExistence type="predicted"/>
<dbReference type="SUPFAM" id="SSF141868">
    <property type="entry name" value="EAL domain-like"/>
    <property type="match status" value="1"/>
</dbReference>
<dbReference type="InterPro" id="IPR029787">
    <property type="entry name" value="Nucleotide_cyclase"/>
</dbReference>
<dbReference type="SUPFAM" id="SSF55073">
    <property type="entry name" value="Nucleotide cyclase"/>
    <property type="match status" value="1"/>
</dbReference>
<dbReference type="PROSITE" id="PS50887">
    <property type="entry name" value="GGDEF"/>
    <property type="match status" value="1"/>
</dbReference>
<sequence>MNLLRIPLLRRLLSLSGESNPSDELSRCQFEAFARQLPLLHVILIINTVAVAITHIGTAPAWLARDVPISLCAVCLMRLATWLRRQKRRHTLTDAQIAARMRTTLVLIGVLGVLFTTWGLALYPYGDAYARVHVAFYMSITVIGCVFCLMHTRAAALLLTAIVVVPFSLFFALTHNVVLMAIAANMLLVAVAMVLILLSYYRDFARLVESRRSLRARQAELLRLSEENSSLANLDSLTGLPNRRRFFGELNALVPRDNPGALRYAVGVIDLDGFKQINDLYGHAAGDRVLEEAGCRLLALSGPHITLARLGGDEFGLLIRDLTDVQELVLLGTAICEALRRPYVWLGATLSLSGSIGLAIFPEGGETPDQLFEHADYALYFAKTHRRGGITIFSHEHESQIRKFGEIEQALRHADLELEMSLHFQPIVDVMTARIISFEALARWHSPILGAVPPSLFIKVAERSHLIHTLTEVLLGKALRIMKAGAVEARVSFNLSALDLASPDALERLISMIRKSGVAPDRLTFEVTETAVINDFEQAQQALKALKTLGAHISLDDFGTGFSSLNCIHRLPLDKIKVDRSFIADIETNVGARDIVRSIVDLCRSLSLACVIEGVETPAQVEVLRQLGCEVMQGFHFGRPSAADGKDGLDPLTRFDISAYCGVGSTENNS</sequence>
<accession>A0AA37MGX6</accession>
<feature type="transmembrane region" description="Helical" evidence="1">
    <location>
        <begin position="62"/>
        <end position="83"/>
    </location>
</feature>
<evidence type="ECO:0000259" key="3">
    <source>
        <dbReference type="PROSITE" id="PS50887"/>
    </source>
</evidence>
<dbReference type="PROSITE" id="PS50883">
    <property type="entry name" value="EAL"/>
    <property type="match status" value="1"/>
</dbReference>
<dbReference type="SMART" id="SM00052">
    <property type="entry name" value="EAL"/>
    <property type="match status" value="1"/>
</dbReference>
<evidence type="ECO:0000313" key="5">
    <source>
        <dbReference type="Proteomes" id="UP001055111"/>
    </source>
</evidence>
<dbReference type="GO" id="GO:0071111">
    <property type="term" value="F:cyclic-guanylate-specific phosphodiesterase activity"/>
    <property type="evidence" value="ECO:0007669"/>
    <property type="project" value="InterPro"/>
</dbReference>
<keyword evidence="1" id="KW-0472">Membrane</keyword>
<keyword evidence="1" id="KW-1133">Transmembrane helix</keyword>
<dbReference type="InterPro" id="IPR000160">
    <property type="entry name" value="GGDEF_dom"/>
</dbReference>
<dbReference type="InterPro" id="IPR035919">
    <property type="entry name" value="EAL_sf"/>
</dbReference>
<dbReference type="PANTHER" id="PTHR33121">
    <property type="entry name" value="CYCLIC DI-GMP PHOSPHODIESTERASE PDEF"/>
    <property type="match status" value="1"/>
</dbReference>
<organism evidence="4 5">
    <name type="scientific">Caballeronia novacaledonica</name>
    <dbReference type="NCBI Taxonomy" id="1544861"/>
    <lineage>
        <taxon>Bacteria</taxon>
        <taxon>Pseudomonadati</taxon>
        <taxon>Pseudomonadota</taxon>
        <taxon>Betaproteobacteria</taxon>
        <taxon>Burkholderiales</taxon>
        <taxon>Burkholderiaceae</taxon>
        <taxon>Caballeronia</taxon>
    </lineage>
</organism>
<dbReference type="Pfam" id="PF00990">
    <property type="entry name" value="GGDEF"/>
    <property type="match status" value="1"/>
</dbReference>
<dbReference type="EMBL" id="BPUS01000004">
    <property type="protein sequence ID" value="GJH25515.1"/>
    <property type="molecule type" value="Genomic_DNA"/>
</dbReference>
<dbReference type="AlphaFoldDB" id="A0AA37MGX6"/>
<reference evidence="4" key="1">
    <citation type="submission" date="2022-09" db="EMBL/GenBank/DDBJ databases">
        <title>Isolation and characterization of 3-chlorobenzoate degrading bacteria from soils in Shizuoka.</title>
        <authorList>
            <person name="Ifat A."/>
            <person name="Ogawa N."/>
            <person name="Kimbara K."/>
            <person name="Moriuchi R."/>
            <person name="Dohra H."/>
            <person name="Shintani M."/>
        </authorList>
    </citation>
    <scope>NUCLEOTIDE SEQUENCE</scope>
    <source>
        <strain evidence="4">19CS4-2</strain>
    </source>
</reference>
<evidence type="ECO:0000259" key="2">
    <source>
        <dbReference type="PROSITE" id="PS50883"/>
    </source>
</evidence>
<feature type="domain" description="EAL" evidence="2">
    <location>
        <begin position="404"/>
        <end position="654"/>
    </location>
</feature>
<dbReference type="InterPro" id="IPR001633">
    <property type="entry name" value="EAL_dom"/>
</dbReference>
<feature type="transmembrane region" description="Helical" evidence="1">
    <location>
        <begin position="129"/>
        <end position="149"/>
    </location>
</feature>
<dbReference type="Proteomes" id="UP001055111">
    <property type="component" value="Unassembled WGS sequence"/>
</dbReference>
<gene>
    <name evidence="4" type="ORF">CBA19CS42_13385</name>
</gene>
<feature type="transmembrane region" description="Helical" evidence="1">
    <location>
        <begin position="156"/>
        <end position="173"/>
    </location>
</feature>
<dbReference type="InterPro" id="IPR050706">
    <property type="entry name" value="Cyclic-di-GMP_PDE-like"/>
</dbReference>
<dbReference type="CDD" id="cd01949">
    <property type="entry name" value="GGDEF"/>
    <property type="match status" value="1"/>
</dbReference>
<dbReference type="PANTHER" id="PTHR33121:SF71">
    <property type="entry name" value="OXYGEN SENSOR PROTEIN DOSP"/>
    <property type="match status" value="1"/>
</dbReference>
<dbReference type="NCBIfam" id="TIGR00254">
    <property type="entry name" value="GGDEF"/>
    <property type="match status" value="1"/>
</dbReference>
<feature type="transmembrane region" description="Helical" evidence="1">
    <location>
        <begin position="343"/>
        <end position="361"/>
    </location>
</feature>
<evidence type="ECO:0000313" key="4">
    <source>
        <dbReference type="EMBL" id="GJH25515.1"/>
    </source>
</evidence>
<feature type="transmembrane region" description="Helical" evidence="1">
    <location>
        <begin position="104"/>
        <end position="123"/>
    </location>
</feature>
<comment type="caution">
    <text evidence="4">The sequence shown here is derived from an EMBL/GenBank/DDBJ whole genome shotgun (WGS) entry which is preliminary data.</text>
</comment>
<dbReference type="CDD" id="cd01948">
    <property type="entry name" value="EAL"/>
    <property type="match status" value="1"/>
</dbReference>
<dbReference type="Gene3D" id="3.30.70.270">
    <property type="match status" value="1"/>
</dbReference>
<protein>
    <submittedName>
        <fullName evidence="4">EAL domain-containing protein</fullName>
    </submittedName>
</protein>
<dbReference type="RefSeq" id="WP_238212118.1">
    <property type="nucleotide sequence ID" value="NZ_BPUS01000004.1"/>
</dbReference>
<dbReference type="Gene3D" id="3.20.20.450">
    <property type="entry name" value="EAL domain"/>
    <property type="match status" value="1"/>
</dbReference>
<evidence type="ECO:0000256" key="1">
    <source>
        <dbReference type="SAM" id="Phobius"/>
    </source>
</evidence>
<keyword evidence="1" id="KW-0812">Transmembrane</keyword>